<comment type="caution">
    <text evidence="3">The sequence shown here is derived from an EMBL/GenBank/DDBJ whole genome shotgun (WGS) entry which is preliminary data.</text>
</comment>
<gene>
    <name evidence="3" type="ORF">OOZ53_02970</name>
</gene>
<comment type="function">
    <text evidence="2">In nitrogen-limiting conditions, when the ratio of Gln to 2-ketoglutarate decreases, P-II is uridylylated to P-II-UMP. P-II-UMP allows the deadenylation of glutamine synthetase (GS), thus activating the enzyme. Conversely, in nitrogen excess P-II is deuridylated and promotes the adenylation of GS. P-II indirectly controls the transcription of the GS gene (glnA). P-II prevents NR-II-catalyzed conversion of NR-I to NR-I-phosphate, the transcriptional activator of glnA. When P-II is uridylylated to P-II-UMP, these events are reversed.</text>
</comment>
<evidence type="ECO:0000256" key="2">
    <source>
        <dbReference type="ARBA" id="ARBA00025238"/>
    </source>
</evidence>
<dbReference type="Proteomes" id="UP001148313">
    <property type="component" value="Unassembled WGS sequence"/>
</dbReference>
<dbReference type="InterPro" id="IPR015867">
    <property type="entry name" value="N-reg_PII/ATP_PRibTrfase_C"/>
</dbReference>
<dbReference type="EMBL" id="JAPJZH010000001">
    <property type="protein sequence ID" value="MDA4844291.1"/>
    <property type="molecule type" value="Genomic_DNA"/>
</dbReference>
<keyword evidence="4" id="KW-1185">Reference proteome</keyword>
<dbReference type="InterPro" id="IPR011322">
    <property type="entry name" value="N-reg_PII-like_a/b"/>
</dbReference>
<name>A0ABT4VHV3_9HYPH</name>
<proteinExistence type="predicted"/>
<reference evidence="3" key="1">
    <citation type="submission" date="2022-11" db="EMBL/GenBank/DDBJ databases">
        <title>Hoeflea poritis sp. nov., isolated from scleractinian coral Porites lutea.</title>
        <authorList>
            <person name="Zhang G."/>
            <person name="Wei Q."/>
            <person name="Cai L."/>
        </authorList>
    </citation>
    <scope>NUCLEOTIDE SEQUENCE</scope>
    <source>
        <strain evidence="3">E7-10</strain>
    </source>
</reference>
<sequence>MVIKSHCKKIEILVDAPLWRRIRDQAMEMASDGYTLQPTLGGEGARGRWFDDQVTGGAGSKVVFTTVLEEEAASRFLDALEPMLEAYGLMVTVTTVEVVRAVSGPSSNSD</sequence>
<dbReference type="InterPro" id="IPR002187">
    <property type="entry name" value="N-reg_PII"/>
</dbReference>
<dbReference type="RefSeq" id="WP_271087811.1">
    <property type="nucleotide sequence ID" value="NZ_JAPJZH010000001.1"/>
</dbReference>
<dbReference type="Gene3D" id="3.30.70.120">
    <property type="match status" value="1"/>
</dbReference>
<evidence type="ECO:0000256" key="1">
    <source>
        <dbReference type="ARBA" id="ARBA00015681"/>
    </source>
</evidence>
<evidence type="ECO:0000313" key="3">
    <source>
        <dbReference type="EMBL" id="MDA4844291.1"/>
    </source>
</evidence>
<evidence type="ECO:0000313" key="4">
    <source>
        <dbReference type="Proteomes" id="UP001148313"/>
    </source>
</evidence>
<accession>A0ABT4VHV3</accession>
<dbReference type="Pfam" id="PF00543">
    <property type="entry name" value="P-II"/>
    <property type="match status" value="1"/>
</dbReference>
<organism evidence="3 4">
    <name type="scientific">Hoeflea poritis</name>
    <dbReference type="NCBI Taxonomy" id="2993659"/>
    <lineage>
        <taxon>Bacteria</taxon>
        <taxon>Pseudomonadati</taxon>
        <taxon>Pseudomonadota</taxon>
        <taxon>Alphaproteobacteria</taxon>
        <taxon>Hyphomicrobiales</taxon>
        <taxon>Rhizobiaceae</taxon>
        <taxon>Hoeflea</taxon>
    </lineage>
</organism>
<protein>
    <recommendedName>
        <fullName evidence="1">Nitrogen regulatory protein P-II</fullName>
    </recommendedName>
</protein>
<dbReference type="SUPFAM" id="SSF54913">
    <property type="entry name" value="GlnB-like"/>
    <property type="match status" value="1"/>
</dbReference>